<proteinExistence type="inferred from homology"/>
<dbReference type="InterPro" id="IPR010054">
    <property type="entry name" value="Type2_sec_GspG"/>
</dbReference>
<evidence type="ECO:0000313" key="12">
    <source>
        <dbReference type="EMBL" id="MDM5272614.1"/>
    </source>
</evidence>
<dbReference type="InterPro" id="IPR012902">
    <property type="entry name" value="N_methyl_site"/>
</dbReference>
<dbReference type="InterPro" id="IPR000983">
    <property type="entry name" value="Bac_GSPG_pilin"/>
</dbReference>
<accession>A0ABT7R0J5</accession>
<dbReference type="InterPro" id="IPR013545">
    <property type="entry name" value="T2SS_protein-GspG_C"/>
</dbReference>
<feature type="domain" description="Type II secretion system protein GspG C-terminal" evidence="11">
    <location>
        <begin position="34"/>
        <end position="136"/>
    </location>
</feature>
<keyword evidence="9 10" id="KW-0472">Membrane</keyword>
<name>A0ABT7R0J5_9BACT</name>
<comment type="caution">
    <text evidence="12">The sequence shown here is derived from an EMBL/GenBank/DDBJ whole genome shotgun (WGS) entry which is preliminary data.</text>
</comment>
<keyword evidence="6" id="KW-0997">Cell inner membrane</keyword>
<protein>
    <recommendedName>
        <fullName evidence="3">Type II secretion system core protein G</fullName>
    </recommendedName>
</protein>
<dbReference type="SUPFAM" id="SSF54523">
    <property type="entry name" value="Pili subunits"/>
    <property type="match status" value="1"/>
</dbReference>
<gene>
    <name evidence="12" type="primary">gspG</name>
    <name evidence="12" type="ORF">PGH07_10570</name>
</gene>
<reference evidence="12" key="1">
    <citation type="submission" date="2023-01" db="EMBL/GenBank/DDBJ databases">
        <title>Sulfurovum sp. zt1-1 genome assembly.</title>
        <authorList>
            <person name="Wang J."/>
        </authorList>
    </citation>
    <scope>NUCLEOTIDE SEQUENCE</scope>
    <source>
        <strain evidence="12">Zt1-1</strain>
    </source>
</reference>
<dbReference type="Pfam" id="PF08334">
    <property type="entry name" value="T2SSG"/>
    <property type="match status" value="1"/>
</dbReference>
<comment type="similarity">
    <text evidence="2">Belongs to the GSP G family.</text>
</comment>
<dbReference type="PANTHER" id="PTHR30093:SF44">
    <property type="entry name" value="TYPE II SECRETION SYSTEM CORE PROTEIN G"/>
    <property type="match status" value="1"/>
</dbReference>
<keyword evidence="7 10" id="KW-0812">Transmembrane</keyword>
<evidence type="ECO:0000256" key="10">
    <source>
        <dbReference type="SAM" id="Phobius"/>
    </source>
</evidence>
<dbReference type="PRINTS" id="PR00813">
    <property type="entry name" value="BCTERIALGSPG"/>
</dbReference>
<sequence length="144" mass="16314">MKNQPNLRNAFSLIELLIVIAILGLLVSMVAPSLMDSADKAKRDQVCIQMAEVNKALDMFRLDNGSFPDTEEGIEALLSNPDADKYPNYRPKPYMERLPKDAWQTPFIYINEGGKIELISFGTDRKEGGEEYASDIFYTKECQK</sequence>
<evidence type="ECO:0000256" key="4">
    <source>
        <dbReference type="ARBA" id="ARBA00022475"/>
    </source>
</evidence>
<evidence type="ECO:0000256" key="7">
    <source>
        <dbReference type="ARBA" id="ARBA00022692"/>
    </source>
</evidence>
<dbReference type="PANTHER" id="PTHR30093">
    <property type="entry name" value="GENERAL SECRETION PATHWAY PROTEIN G"/>
    <property type="match status" value="1"/>
</dbReference>
<keyword evidence="5" id="KW-0488">Methylation</keyword>
<dbReference type="EMBL" id="JAQIBD010000004">
    <property type="protein sequence ID" value="MDM5272614.1"/>
    <property type="molecule type" value="Genomic_DNA"/>
</dbReference>
<keyword evidence="4" id="KW-1003">Cell membrane</keyword>
<dbReference type="RefSeq" id="WP_289414442.1">
    <property type="nucleotide sequence ID" value="NZ_JAQIBD010000004.1"/>
</dbReference>
<dbReference type="NCBIfam" id="TIGR02532">
    <property type="entry name" value="IV_pilin_GFxxxE"/>
    <property type="match status" value="1"/>
</dbReference>
<evidence type="ECO:0000259" key="11">
    <source>
        <dbReference type="Pfam" id="PF08334"/>
    </source>
</evidence>
<dbReference type="Gene3D" id="3.30.700.10">
    <property type="entry name" value="Glycoprotein, Type 4 Pilin"/>
    <property type="match status" value="1"/>
</dbReference>
<evidence type="ECO:0000256" key="9">
    <source>
        <dbReference type="ARBA" id="ARBA00023136"/>
    </source>
</evidence>
<evidence type="ECO:0000256" key="8">
    <source>
        <dbReference type="ARBA" id="ARBA00022989"/>
    </source>
</evidence>
<keyword evidence="13" id="KW-1185">Reference proteome</keyword>
<dbReference type="Proteomes" id="UP001169069">
    <property type="component" value="Unassembled WGS sequence"/>
</dbReference>
<comment type="subcellular location">
    <subcellularLocation>
        <location evidence="1">Cell inner membrane</location>
        <topology evidence="1">Single-pass membrane protein</topology>
    </subcellularLocation>
</comment>
<organism evidence="12 13">
    <name type="scientific">Sulfurovum zhangzhouensis</name>
    <dbReference type="NCBI Taxonomy" id="3019067"/>
    <lineage>
        <taxon>Bacteria</taxon>
        <taxon>Pseudomonadati</taxon>
        <taxon>Campylobacterota</taxon>
        <taxon>Epsilonproteobacteria</taxon>
        <taxon>Campylobacterales</taxon>
        <taxon>Sulfurovaceae</taxon>
        <taxon>Sulfurovum</taxon>
    </lineage>
</organism>
<dbReference type="Pfam" id="PF07963">
    <property type="entry name" value="N_methyl"/>
    <property type="match status" value="1"/>
</dbReference>
<evidence type="ECO:0000256" key="5">
    <source>
        <dbReference type="ARBA" id="ARBA00022481"/>
    </source>
</evidence>
<evidence type="ECO:0000256" key="3">
    <source>
        <dbReference type="ARBA" id="ARBA00020042"/>
    </source>
</evidence>
<evidence type="ECO:0000256" key="2">
    <source>
        <dbReference type="ARBA" id="ARBA00009984"/>
    </source>
</evidence>
<keyword evidence="8 10" id="KW-1133">Transmembrane helix</keyword>
<evidence type="ECO:0000256" key="6">
    <source>
        <dbReference type="ARBA" id="ARBA00022519"/>
    </source>
</evidence>
<evidence type="ECO:0000256" key="1">
    <source>
        <dbReference type="ARBA" id="ARBA00004377"/>
    </source>
</evidence>
<evidence type="ECO:0000313" key="13">
    <source>
        <dbReference type="Proteomes" id="UP001169069"/>
    </source>
</evidence>
<dbReference type="InterPro" id="IPR045584">
    <property type="entry name" value="Pilin-like"/>
</dbReference>
<feature type="transmembrane region" description="Helical" evidence="10">
    <location>
        <begin position="12"/>
        <end position="35"/>
    </location>
</feature>
<dbReference type="NCBIfam" id="TIGR01710">
    <property type="entry name" value="typeII_sec_gspG"/>
    <property type="match status" value="1"/>
</dbReference>